<keyword evidence="8 9" id="KW-0413">Isomerase</keyword>
<comment type="pathway">
    <text evidence="2 9">Amino-acid biosynthesis; L-tryptophan biosynthesis; L-tryptophan from chorismate: step 3/5.</text>
</comment>
<evidence type="ECO:0000256" key="1">
    <source>
        <dbReference type="ARBA" id="ARBA00001164"/>
    </source>
</evidence>
<keyword evidence="7 9" id="KW-0057">Aromatic amino acid biosynthesis</keyword>
<comment type="similarity">
    <text evidence="9">Belongs to the TrpF family.</text>
</comment>
<dbReference type="AlphaFoldDB" id="A0A928BQC7"/>
<dbReference type="PANTHER" id="PTHR42894:SF1">
    <property type="entry name" value="N-(5'-PHOSPHORIBOSYL)ANTHRANILATE ISOMERASE"/>
    <property type="match status" value="1"/>
</dbReference>
<comment type="catalytic activity">
    <reaction evidence="1 9">
        <text>N-(5-phospho-beta-D-ribosyl)anthranilate = 1-(2-carboxyphenylamino)-1-deoxy-D-ribulose 5-phosphate</text>
        <dbReference type="Rhea" id="RHEA:21540"/>
        <dbReference type="ChEBI" id="CHEBI:18277"/>
        <dbReference type="ChEBI" id="CHEBI:58613"/>
        <dbReference type="EC" id="5.3.1.24"/>
    </reaction>
</comment>
<dbReference type="EC" id="5.3.1.24" evidence="3 9"/>
<dbReference type="InterPro" id="IPR001240">
    <property type="entry name" value="PRAI_dom"/>
</dbReference>
<dbReference type="GO" id="GO:0000162">
    <property type="term" value="P:L-tryptophan biosynthetic process"/>
    <property type="evidence" value="ECO:0007669"/>
    <property type="project" value="UniProtKB-UniRule"/>
</dbReference>
<accession>A0A928BQC7</accession>
<evidence type="ECO:0000256" key="4">
    <source>
        <dbReference type="ARBA" id="ARBA00022272"/>
    </source>
</evidence>
<comment type="caution">
    <text evidence="11">The sequence shown here is derived from an EMBL/GenBank/DDBJ whole genome shotgun (WGS) entry which is preliminary data.</text>
</comment>
<dbReference type="EMBL" id="SUYD01000001">
    <property type="protein sequence ID" value="MBE6264916.1"/>
    <property type="molecule type" value="Genomic_DNA"/>
</dbReference>
<dbReference type="InterPro" id="IPR044643">
    <property type="entry name" value="TrpF_fam"/>
</dbReference>
<dbReference type="Gene3D" id="3.20.20.70">
    <property type="entry name" value="Aldolase class I"/>
    <property type="match status" value="1"/>
</dbReference>
<organism evidence="11 12">
    <name type="scientific">Xylanibacter ruminicola</name>
    <name type="common">Prevotella ruminicola</name>
    <dbReference type="NCBI Taxonomy" id="839"/>
    <lineage>
        <taxon>Bacteria</taxon>
        <taxon>Pseudomonadati</taxon>
        <taxon>Bacteroidota</taxon>
        <taxon>Bacteroidia</taxon>
        <taxon>Bacteroidales</taxon>
        <taxon>Prevotellaceae</taxon>
        <taxon>Xylanibacter</taxon>
    </lineage>
</organism>
<dbReference type="InterPro" id="IPR013785">
    <property type="entry name" value="Aldolase_TIM"/>
</dbReference>
<evidence type="ECO:0000313" key="12">
    <source>
        <dbReference type="Proteomes" id="UP000763088"/>
    </source>
</evidence>
<evidence type="ECO:0000256" key="3">
    <source>
        <dbReference type="ARBA" id="ARBA00012572"/>
    </source>
</evidence>
<evidence type="ECO:0000256" key="9">
    <source>
        <dbReference type="HAMAP-Rule" id="MF_00135"/>
    </source>
</evidence>
<dbReference type="HAMAP" id="MF_00135">
    <property type="entry name" value="PRAI"/>
    <property type="match status" value="1"/>
</dbReference>
<keyword evidence="6 9" id="KW-0822">Tryptophan biosynthesis</keyword>
<gene>
    <name evidence="9" type="primary">trpF</name>
    <name evidence="11" type="ORF">E7102_00375</name>
</gene>
<name>A0A928BQC7_XYLRU</name>
<evidence type="ECO:0000256" key="6">
    <source>
        <dbReference type="ARBA" id="ARBA00022822"/>
    </source>
</evidence>
<proteinExistence type="inferred from homology"/>
<dbReference type="PANTHER" id="PTHR42894">
    <property type="entry name" value="N-(5'-PHOSPHORIBOSYL)ANTHRANILATE ISOMERASE"/>
    <property type="match status" value="1"/>
</dbReference>
<evidence type="ECO:0000256" key="7">
    <source>
        <dbReference type="ARBA" id="ARBA00023141"/>
    </source>
</evidence>
<keyword evidence="5 9" id="KW-0028">Amino-acid biosynthesis</keyword>
<protein>
    <recommendedName>
        <fullName evidence="4 9">N-(5'-phosphoribosyl)anthranilate isomerase</fullName>
        <shortName evidence="9">PRAI</shortName>
        <ecNumber evidence="3 9">5.3.1.24</ecNumber>
    </recommendedName>
</protein>
<dbReference type="GO" id="GO:0004640">
    <property type="term" value="F:phosphoribosylanthranilate isomerase activity"/>
    <property type="evidence" value="ECO:0007669"/>
    <property type="project" value="UniProtKB-UniRule"/>
</dbReference>
<evidence type="ECO:0000256" key="5">
    <source>
        <dbReference type="ARBA" id="ARBA00022605"/>
    </source>
</evidence>
<evidence type="ECO:0000259" key="10">
    <source>
        <dbReference type="Pfam" id="PF00697"/>
    </source>
</evidence>
<dbReference type="SUPFAM" id="SSF51366">
    <property type="entry name" value="Ribulose-phoshate binding barrel"/>
    <property type="match status" value="1"/>
</dbReference>
<dbReference type="CDD" id="cd00405">
    <property type="entry name" value="PRAI"/>
    <property type="match status" value="1"/>
</dbReference>
<feature type="domain" description="N-(5'phosphoribosyl) anthranilate isomerase (PRAI)" evidence="10">
    <location>
        <begin position="6"/>
        <end position="210"/>
    </location>
</feature>
<dbReference type="Pfam" id="PF00697">
    <property type="entry name" value="PRAI"/>
    <property type="match status" value="1"/>
</dbReference>
<evidence type="ECO:0000256" key="2">
    <source>
        <dbReference type="ARBA" id="ARBA00004664"/>
    </source>
</evidence>
<dbReference type="Proteomes" id="UP000763088">
    <property type="component" value="Unassembled WGS sequence"/>
</dbReference>
<sequence length="214" mass="24067">MKNVLVKVCGMRDADNIRQVEALGIDWMGFIFWPKSSRYVAEIPSYLPTKCKRVGVFVDASIGDVMTIAEQYQLDIIQLHGQESPSYITQLISHLSRLRNVKIIKAFNIATAIDFEATKRYEDYVDYFLFDTKGKSVGGNGEKFDWSVLSSYNGQTPYLLSGGIGPDDAERLSSEFSPLYSKPCACLDLNSRFESAPGYKNVDTLKAFIKELNI</sequence>
<evidence type="ECO:0000313" key="11">
    <source>
        <dbReference type="EMBL" id="MBE6264916.1"/>
    </source>
</evidence>
<dbReference type="InterPro" id="IPR011060">
    <property type="entry name" value="RibuloseP-bd_barrel"/>
</dbReference>
<evidence type="ECO:0000256" key="8">
    <source>
        <dbReference type="ARBA" id="ARBA00023235"/>
    </source>
</evidence>
<reference evidence="11" key="1">
    <citation type="submission" date="2019-04" db="EMBL/GenBank/DDBJ databases">
        <title>Evolution of Biomass-Degrading Anaerobic Consortia Revealed by Metagenomics.</title>
        <authorList>
            <person name="Peng X."/>
        </authorList>
    </citation>
    <scope>NUCLEOTIDE SEQUENCE</scope>
    <source>
        <strain evidence="11">SIG141</strain>
    </source>
</reference>